<name>A0A8H3IET4_9LECA</name>
<proteinExistence type="predicted"/>
<dbReference type="AlphaFoldDB" id="A0A8H3IET4"/>
<protein>
    <submittedName>
        <fullName evidence="2">Uncharacterized protein</fullName>
    </submittedName>
</protein>
<keyword evidence="3" id="KW-1185">Reference proteome</keyword>
<evidence type="ECO:0000313" key="2">
    <source>
        <dbReference type="EMBL" id="CAF9911049.1"/>
    </source>
</evidence>
<evidence type="ECO:0000313" key="3">
    <source>
        <dbReference type="Proteomes" id="UP000664534"/>
    </source>
</evidence>
<organism evidence="2 3">
    <name type="scientific">Imshaugia aleurites</name>
    <dbReference type="NCBI Taxonomy" id="172621"/>
    <lineage>
        <taxon>Eukaryota</taxon>
        <taxon>Fungi</taxon>
        <taxon>Dikarya</taxon>
        <taxon>Ascomycota</taxon>
        <taxon>Pezizomycotina</taxon>
        <taxon>Lecanoromycetes</taxon>
        <taxon>OSLEUM clade</taxon>
        <taxon>Lecanoromycetidae</taxon>
        <taxon>Lecanorales</taxon>
        <taxon>Lecanorineae</taxon>
        <taxon>Parmeliaceae</taxon>
        <taxon>Imshaugia</taxon>
    </lineage>
</organism>
<accession>A0A8H3IET4</accession>
<dbReference type="EMBL" id="CAJPDT010000008">
    <property type="protein sequence ID" value="CAF9911049.1"/>
    <property type="molecule type" value="Genomic_DNA"/>
</dbReference>
<dbReference type="OrthoDB" id="3508765at2759"/>
<comment type="caution">
    <text evidence="2">The sequence shown here is derived from an EMBL/GenBank/DDBJ whole genome shotgun (WGS) entry which is preliminary data.</text>
</comment>
<sequence length="322" mass="36734">MREQIMSDSDSSHSSSDEDVSEPWGTLQSEIYLLNHYDSQSPLPPSVQARTLIKAYIRTQHERIDEPVSPPAPTPQQLAFPKSWRPLSVRNLVTAERGVDLVVWVRTYYSPETDAKHAALISGIDIVMAIDSEERVLDDASLYGGFGDHWEGLFELMPELLDVGGTDGWYRARITEEVELLQEARLRLQHGLDAVDATREGKDKVGEMVEKYKTFLPEERVHQEVLDDLLDTVHRECVVKYIIIEDKTTLECDESLVLLAFVDAWGRVVKSRRVTNSEAEQMSGMWFQHAFDETMTWDSAEIGNEYKGRDGWEDLLKDEDSS</sequence>
<evidence type="ECO:0000256" key="1">
    <source>
        <dbReference type="SAM" id="MobiDB-lite"/>
    </source>
</evidence>
<feature type="region of interest" description="Disordered" evidence="1">
    <location>
        <begin position="1"/>
        <end position="23"/>
    </location>
</feature>
<reference evidence="2" key="1">
    <citation type="submission" date="2021-03" db="EMBL/GenBank/DDBJ databases">
        <authorList>
            <person name="Tagirdzhanova G."/>
        </authorList>
    </citation>
    <scope>NUCLEOTIDE SEQUENCE</scope>
</reference>
<dbReference type="Proteomes" id="UP000664534">
    <property type="component" value="Unassembled WGS sequence"/>
</dbReference>
<gene>
    <name evidence="2" type="ORF">IMSHALPRED_009908</name>
</gene>